<organism evidence="5 6">
    <name type="scientific">Rhizobium rhizophilum</name>
    <dbReference type="NCBI Taxonomy" id="1850373"/>
    <lineage>
        <taxon>Bacteria</taxon>
        <taxon>Pseudomonadati</taxon>
        <taxon>Pseudomonadota</taxon>
        <taxon>Alphaproteobacteria</taxon>
        <taxon>Hyphomicrobiales</taxon>
        <taxon>Rhizobiaceae</taxon>
        <taxon>Rhizobium/Agrobacterium group</taxon>
        <taxon>Rhizobium</taxon>
    </lineage>
</organism>
<dbReference type="Proteomes" id="UP000309667">
    <property type="component" value="Unassembled WGS sequence"/>
</dbReference>
<accession>A0ABY2QRL7</accession>
<keyword evidence="3 4" id="KW-0732">Signal</keyword>
<comment type="similarity">
    <text evidence="1">Belongs to the bacterial solute-binding protein 7 family.</text>
</comment>
<protein>
    <submittedName>
        <fullName evidence="5">Uncharacterized protein</fullName>
    </submittedName>
</protein>
<dbReference type="PANTHER" id="PTHR33376:SF7">
    <property type="entry name" value="C4-DICARBOXYLATE-BINDING PROTEIN DCTB"/>
    <property type="match status" value="1"/>
</dbReference>
<evidence type="ECO:0000256" key="1">
    <source>
        <dbReference type="ARBA" id="ARBA00009023"/>
    </source>
</evidence>
<name>A0ABY2QRL7_9HYPH</name>
<evidence type="ECO:0000256" key="2">
    <source>
        <dbReference type="ARBA" id="ARBA00022448"/>
    </source>
</evidence>
<evidence type="ECO:0000313" key="6">
    <source>
        <dbReference type="Proteomes" id="UP000309667"/>
    </source>
</evidence>
<proteinExistence type="inferred from homology"/>
<dbReference type="EMBL" id="STGT01000004">
    <property type="protein sequence ID" value="THV12661.1"/>
    <property type="molecule type" value="Genomic_DNA"/>
</dbReference>
<sequence length="334" mass="36245">MRGKTMKKTGKTTLGFLCASLLTFSSASAETVLRYAGTLPVTHHLSEAQKTFAALVAEKTNGELKIEVYPAGQLYKAHDIPTAVVTGAVDIGFNLTNVWTRDAVSDINDIPFLYRDANHAEQAWAPDGQLFDLYTKTLAARQMKPLGVMFFGSLFDISNNDKPLVKPEDFAGMKIRAYGALSSEAVRALGGSPTTMDPGEMYLGLQNGTIDGAITGLTSIDTRKLWEAGSHATIAQAAFGVFAVNMNLAKFNGLTENQQTALMESAREVFQTTADESARQDEQSLAFLQENIQVVVLDDEQKAAWAKILAPVVEGWQSRASDDEAAVIEWIRGL</sequence>
<evidence type="ECO:0000256" key="4">
    <source>
        <dbReference type="SAM" id="SignalP"/>
    </source>
</evidence>
<reference evidence="5 6" key="1">
    <citation type="submission" date="2019-04" db="EMBL/GenBank/DDBJ databases">
        <title>Genome sequence of strain 7209-2.</title>
        <authorList>
            <person name="Gao J."/>
            <person name="Sun J."/>
        </authorList>
    </citation>
    <scope>NUCLEOTIDE SEQUENCE [LARGE SCALE GENOMIC DNA]</scope>
    <source>
        <strain evidence="5 6">7209-2</strain>
    </source>
</reference>
<keyword evidence="6" id="KW-1185">Reference proteome</keyword>
<evidence type="ECO:0000256" key="3">
    <source>
        <dbReference type="ARBA" id="ARBA00022729"/>
    </source>
</evidence>
<dbReference type="NCBIfam" id="NF037995">
    <property type="entry name" value="TRAP_S1"/>
    <property type="match status" value="1"/>
</dbReference>
<dbReference type="Gene3D" id="3.40.190.170">
    <property type="entry name" value="Bacterial extracellular solute-binding protein, family 7"/>
    <property type="match status" value="1"/>
</dbReference>
<dbReference type="PANTHER" id="PTHR33376">
    <property type="match status" value="1"/>
</dbReference>
<dbReference type="InterPro" id="IPR018389">
    <property type="entry name" value="DctP_fam"/>
</dbReference>
<feature type="chain" id="PRO_5047428903" evidence="4">
    <location>
        <begin position="30"/>
        <end position="334"/>
    </location>
</feature>
<comment type="caution">
    <text evidence="5">The sequence shown here is derived from an EMBL/GenBank/DDBJ whole genome shotgun (WGS) entry which is preliminary data.</text>
</comment>
<dbReference type="Pfam" id="PF03480">
    <property type="entry name" value="DctP"/>
    <property type="match status" value="1"/>
</dbReference>
<gene>
    <name evidence="5" type="ORF">E9677_18190</name>
</gene>
<keyword evidence="2" id="KW-0813">Transport</keyword>
<evidence type="ECO:0000313" key="5">
    <source>
        <dbReference type="EMBL" id="THV12661.1"/>
    </source>
</evidence>
<dbReference type="InterPro" id="IPR038404">
    <property type="entry name" value="TRAP_DctP_sf"/>
</dbReference>
<feature type="signal peptide" evidence="4">
    <location>
        <begin position="1"/>
        <end position="29"/>
    </location>
</feature>